<dbReference type="GO" id="GO:0000049">
    <property type="term" value="F:tRNA binding"/>
    <property type="evidence" value="ECO:0007669"/>
    <property type="project" value="InterPro"/>
</dbReference>
<keyword evidence="8 13" id="KW-0067">ATP-binding</keyword>
<proteinExistence type="inferred from homology"/>
<dbReference type="InterPro" id="IPR045864">
    <property type="entry name" value="aa-tRNA-synth_II/BPL/LPL"/>
</dbReference>
<dbReference type="EMBL" id="CP003418">
    <property type="protein sequence ID" value="AFH49149.1"/>
    <property type="molecule type" value="Genomic_DNA"/>
</dbReference>
<keyword evidence="11 13" id="KW-0030">Aminoacyl-tRNA synthetase</keyword>
<dbReference type="PROSITE" id="PS50862">
    <property type="entry name" value="AA_TRNA_LIGASE_II"/>
    <property type="match status" value="1"/>
</dbReference>
<accession>I0AJJ2</accession>
<evidence type="ECO:0000256" key="10">
    <source>
        <dbReference type="ARBA" id="ARBA00022917"/>
    </source>
</evidence>
<evidence type="ECO:0000256" key="6">
    <source>
        <dbReference type="ARBA" id="ARBA00022723"/>
    </source>
</evidence>
<dbReference type="RefSeq" id="WP_014560302.1">
    <property type="nucleotide sequence ID" value="NC_017464.1"/>
</dbReference>
<comment type="subunit">
    <text evidence="3 13">Tetramer of two alpha and two beta subunits.</text>
</comment>
<evidence type="ECO:0000256" key="8">
    <source>
        <dbReference type="ARBA" id="ARBA00022840"/>
    </source>
</evidence>
<dbReference type="GO" id="GO:0005524">
    <property type="term" value="F:ATP binding"/>
    <property type="evidence" value="ECO:0007669"/>
    <property type="project" value="UniProtKB-UniRule"/>
</dbReference>
<evidence type="ECO:0000313" key="15">
    <source>
        <dbReference type="EMBL" id="AFH49149.1"/>
    </source>
</evidence>
<keyword evidence="16" id="KW-1185">Reference proteome</keyword>
<dbReference type="AlphaFoldDB" id="I0AJJ2"/>
<dbReference type="PATRIC" id="fig|945713.3.peg.1437"/>
<dbReference type="InterPro" id="IPR022911">
    <property type="entry name" value="Phe_tRNA_ligase_alpha1_bac"/>
</dbReference>
<evidence type="ECO:0000259" key="14">
    <source>
        <dbReference type="PROSITE" id="PS50862"/>
    </source>
</evidence>
<keyword evidence="4 13" id="KW-0963">Cytoplasm</keyword>
<name>I0AJJ2_IGNAJ</name>
<keyword evidence="5 13" id="KW-0436">Ligase</keyword>
<dbReference type="Proteomes" id="UP000007394">
    <property type="component" value="Chromosome"/>
</dbReference>
<dbReference type="SUPFAM" id="SSF55681">
    <property type="entry name" value="Class II aaRS and biotin synthetases"/>
    <property type="match status" value="1"/>
</dbReference>
<comment type="similarity">
    <text evidence="2 13">Belongs to the class-II aminoacyl-tRNA synthetase family. Phe-tRNA synthetase alpha subunit type 1 subfamily.</text>
</comment>
<reference evidence="15 16" key="1">
    <citation type="journal article" date="2012" name="Front. Microbiol.">
        <title>Complete genome of Ignavibacterium album, a metabolically versatile, flagellated, facultative anaerobe from the phylum Chlorobi.</title>
        <authorList>
            <person name="Liu Z."/>
            <person name="Frigaard N.-U."/>
            <person name="Vogl K."/>
            <person name="Iino T."/>
            <person name="Ohkuma M."/>
            <person name="Overmann J."/>
            <person name="Bryant D.A."/>
        </authorList>
    </citation>
    <scope>NUCLEOTIDE SEQUENCE [LARGE SCALE GENOMIC DNA]</scope>
    <source>
        <strain evidence="16">DSM 19864 / JCM 16511 / NBRC 101810 / Mat9-16</strain>
    </source>
</reference>
<dbReference type="GO" id="GO:0005737">
    <property type="term" value="C:cytoplasm"/>
    <property type="evidence" value="ECO:0007669"/>
    <property type="project" value="UniProtKB-SubCell"/>
</dbReference>
<sequence>MLDEIITQIKNEFEKDIQEADSFKKLEEIRIKYLARNGSVTLLFDKLKEASKEEKPLLGKKLNELRNSVTEKFNSKKELLEKSETSSKEFIDLTLPGRTVKTGSKHILTQTLEEIKQIFKSMGFSVFEGPELESDYYNFEALNFPADHPARDMQDTFFINQKFLLRTHTSPVQIRVMESMQPPVRAIMPGRVYRNEAINARSYCTFQQVEGLYVDTDVTFAELKGTLVSFAKQFYGNSLKYRFRPSFFPFTEPSAEMDITCFICNGKGCRICKNSGWLEILGCGMVDPNVLKYVNYDSEKFVGYAFGMGIERIALLKYGINDIRLFFENDLRFLRQF</sequence>
<dbReference type="KEGG" id="ial:IALB_1439"/>
<feature type="binding site" evidence="13">
    <location>
        <position position="252"/>
    </location>
    <ligand>
        <name>Mg(2+)</name>
        <dbReference type="ChEBI" id="CHEBI:18420"/>
        <note>shared with beta subunit</note>
    </ligand>
</feature>
<dbReference type="GO" id="GO:0004826">
    <property type="term" value="F:phenylalanine-tRNA ligase activity"/>
    <property type="evidence" value="ECO:0007669"/>
    <property type="project" value="UniProtKB-UniRule"/>
</dbReference>
<dbReference type="InterPro" id="IPR004529">
    <property type="entry name" value="Phe-tRNA-synth_IIc_asu"/>
</dbReference>
<dbReference type="InterPro" id="IPR004188">
    <property type="entry name" value="Phe-tRNA_ligase_II_N"/>
</dbReference>
<comment type="catalytic activity">
    <reaction evidence="12 13">
        <text>tRNA(Phe) + L-phenylalanine + ATP = L-phenylalanyl-tRNA(Phe) + AMP + diphosphate + H(+)</text>
        <dbReference type="Rhea" id="RHEA:19413"/>
        <dbReference type="Rhea" id="RHEA-COMP:9668"/>
        <dbReference type="Rhea" id="RHEA-COMP:9699"/>
        <dbReference type="ChEBI" id="CHEBI:15378"/>
        <dbReference type="ChEBI" id="CHEBI:30616"/>
        <dbReference type="ChEBI" id="CHEBI:33019"/>
        <dbReference type="ChEBI" id="CHEBI:58095"/>
        <dbReference type="ChEBI" id="CHEBI:78442"/>
        <dbReference type="ChEBI" id="CHEBI:78531"/>
        <dbReference type="ChEBI" id="CHEBI:456215"/>
        <dbReference type="EC" id="6.1.1.20"/>
    </reaction>
</comment>
<keyword evidence="7 13" id="KW-0547">Nucleotide-binding</keyword>
<dbReference type="CDD" id="cd00496">
    <property type="entry name" value="PheRS_alpha_core"/>
    <property type="match status" value="1"/>
</dbReference>
<dbReference type="SUPFAM" id="SSF46589">
    <property type="entry name" value="tRNA-binding arm"/>
    <property type="match status" value="1"/>
</dbReference>
<dbReference type="eggNOG" id="COG0016">
    <property type="taxonomic scope" value="Bacteria"/>
</dbReference>
<evidence type="ECO:0000256" key="9">
    <source>
        <dbReference type="ARBA" id="ARBA00022842"/>
    </source>
</evidence>
<dbReference type="GO" id="GO:0000287">
    <property type="term" value="F:magnesium ion binding"/>
    <property type="evidence" value="ECO:0007669"/>
    <property type="project" value="UniProtKB-UniRule"/>
</dbReference>
<keyword evidence="6 13" id="KW-0479">Metal-binding</keyword>
<evidence type="ECO:0000256" key="1">
    <source>
        <dbReference type="ARBA" id="ARBA00004496"/>
    </source>
</evidence>
<evidence type="ECO:0000256" key="2">
    <source>
        <dbReference type="ARBA" id="ARBA00010207"/>
    </source>
</evidence>
<evidence type="ECO:0000256" key="11">
    <source>
        <dbReference type="ARBA" id="ARBA00023146"/>
    </source>
</evidence>
<evidence type="ECO:0000256" key="4">
    <source>
        <dbReference type="ARBA" id="ARBA00022490"/>
    </source>
</evidence>
<dbReference type="Pfam" id="PF01409">
    <property type="entry name" value="tRNA-synt_2d"/>
    <property type="match status" value="1"/>
</dbReference>
<dbReference type="InterPro" id="IPR010978">
    <property type="entry name" value="tRNA-bd_arm"/>
</dbReference>
<evidence type="ECO:0000256" key="13">
    <source>
        <dbReference type="HAMAP-Rule" id="MF_00281"/>
    </source>
</evidence>
<dbReference type="Pfam" id="PF02912">
    <property type="entry name" value="Phe_tRNA-synt_N"/>
    <property type="match status" value="1"/>
</dbReference>
<organism evidence="15 16">
    <name type="scientific">Ignavibacterium album (strain DSM 19864 / JCM 16511 / NBRC 101810 / Mat9-16)</name>
    <dbReference type="NCBI Taxonomy" id="945713"/>
    <lineage>
        <taxon>Bacteria</taxon>
        <taxon>Pseudomonadati</taxon>
        <taxon>Ignavibacteriota</taxon>
        <taxon>Ignavibacteria</taxon>
        <taxon>Ignavibacteriales</taxon>
        <taxon>Ignavibacteriaceae</taxon>
        <taxon>Ignavibacterium</taxon>
    </lineage>
</organism>
<comment type="cofactor">
    <cofactor evidence="13">
        <name>Mg(2+)</name>
        <dbReference type="ChEBI" id="CHEBI:18420"/>
    </cofactor>
    <text evidence="13">Binds 2 magnesium ions per tetramer.</text>
</comment>
<evidence type="ECO:0000256" key="5">
    <source>
        <dbReference type="ARBA" id="ARBA00022598"/>
    </source>
</evidence>
<dbReference type="PANTHER" id="PTHR11538">
    <property type="entry name" value="PHENYLALANYL-TRNA SYNTHETASE"/>
    <property type="match status" value="1"/>
</dbReference>
<keyword evidence="9 13" id="KW-0460">Magnesium</keyword>
<feature type="domain" description="Aminoacyl-transfer RNA synthetases class-II family profile" evidence="14">
    <location>
        <begin position="115"/>
        <end position="336"/>
    </location>
</feature>
<dbReference type="GO" id="GO:0006432">
    <property type="term" value="P:phenylalanyl-tRNA aminoacylation"/>
    <property type="evidence" value="ECO:0007669"/>
    <property type="project" value="UniProtKB-UniRule"/>
</dbReference>
<dbReference type="NCBIfam" id="TIGR00468">
    <property type="entry name" value="pheS"/>
    <property type="match status" value="1"/>
</dbReference>
<evidence type="ECO:0000313" key="16">
    <source>
        <dbReference type="Proteomes" id="UP000007394"/>
    </source>
</evidence>
<dbReference type="HAMAP" id="MF_00281">
    <property type="entry name" value="Phe_tRNA_synth_alpha1"/>
    <property type="match status" value="1"/>
</dbReference>
<evidence type="ECO:0000256" key="12">
    <source>
        <dbReference type="ARBA" id="ARBA00049255"/>
    </source>
</evidence>
<evidence type="ECO:0000256" key="3">
    <source>
        <dbReference type="ARBA" id="ARBA00011209"/>
    </source>
</evidence>
<dbReference type="HOGENOM" id="CLU_025086_0_1_10"/>
<dbReference type="InterPro" id="IPR006195">
    <property type="entry name" value="aa-tRNA-synth_II"/>
</dbReference>
<dbReference type="Gene3D" id="3.30.930.10">
    <property type="entry name" value="Bira Bifunctional Protein, Domain 2"/>
    <property type="match status" value="1"/>
</dbReference>
<gene>
    <name evidence="13 15" type="primary">pheS</name>
    <name evidence="15" type="ordered locus">IALB_1439</name>
</gene>
<dbReference type="PANTHER" id="PTHR11538:SF41">
    <property type="entry name" value="PHENYLALANINE--TRNA LIGASE, MITOCHONDRIAL"/>
    <property type="match status" value="1"/>
</dbReference>
<dbReference type="FunFam" id="3.30.930.10:FF:000003">
    <property type="entry name" value="Phenylalanine--tRNA ligase alpha subunit"/>
    <property type="match status" value="1"/>
</dbReference>
<comment type="subcellular location">
    <subcellularLocation>
        <location evidence="1 13">Cytoplasm</location>
    </subcellularLocation>
</comment>
<evidence type="ECO:0000256" key="7">
    <source>
        <dbReference type="ARBA" id="ARBA00022741"/>
    </source>
</evidence>
<keyword evidence="10 13" id="KW-0648">Protein biosynthesis</keyword>
<protein>
    <recommendedName>
        <fullName evidence="13">Phenylalanine--tRNA ligase alpha subunit</fullName>
        <ecNumber evidence="13">6.1.1.20</ecNumber>
    </recommendedName>
    <alternativeName>
        <fullName evidence="13">Phenylalanyl-tRNA synthetase alpha subunit</fullName>
        <shortName evidence="13">PheRS</shortName>
    </alternativeName>
</protein>
<dbReference type="STRING" id="945713.IALB_1439"/>
<dbReference type="EC" id="6.1.1.20" evidence="13"/>
<dbReference type="InterPro" id="IPR002319">
    <property type="entry name" value="Phenylalanyl-tRNA_Synthase"/>
</dbReference>